<evidence type="ECO:0000256" key="7">
    <source>
        <dbReference type="ARBA" id="ARBA00022857"/>
    </source>
</evidence>
<dbReference type="GO" id="GO:0008703">
    <property type="term" value="F:5-amino-6-(5-phosphoribosylamino)uracil reductase activity"/>
    <property type="evidence" value="ECO:0007669"/>
    <property type="project" value="InterPro"/>
</dbReference>
<evidence type="ECO:0000256" key="9">
    <source>
        <dbReference type="ARBA" id="ARBA00030073"/>
    </source>
</evidence>
<evidence type="ECO:0000256" key="12">
    <source>
        <dbReference type="ARBA" id="ARBA00049020"/>
    </source>
</evidence>
<comment type="pathway">
    <text evidence="2">Cofactor biosynthesis; riboflavin biosynthesis.</text>
</comment>
<evidence type="ECO:0000256" key="6">
    <source>
        <dbReference type="ARBA" id="ARBA00022619"/>
    </source>
</evidence>
<dbReference type="Proteomes" id="UP000230002">
    <property type="component" value="Unassembled WGS sequence"/>
</dbReference>
<dbReference type="EMBL" id="AYKW01000012">
    <property type="protein sequence ID" value="PIL31449.1"/>
    <property type="molecule type" value="Genomic_DNA"/>
</dbReference>
<comment type="catalytic activity">
    <reaction evidence="12">
        <text>2,5-diamino-6-(1-D-ribitylamino)pyrimidin-4(3H)-one 5'-phosphate + NADP(+) = 2,5-diamino-6-(1-D-ribosylamino)pyrimidin-4(3H)-one 5'-phosphate + NADPH + H(+)</text>
        <dbReference type="Rhea" id="RHEA:27278"/>
        <dbReference type="ChEBI" id="CHEBI:15378"/>
        <dbReference type="ChEBI" id="CHEBI:57783"/>
        <dbReference type="ChEBI" id="CHEBI:58349"/>
        <dbReference type="ChEBI" id="CHEBI:58890"/>
        <dbReference type="ChEBI" id="CHEBI:59545"/>
        <dbReference type="EC" id="1.1.1.302"/>
    </reaction>
</comment>
<dbReference type="InterPro" id="IPR050765">
    <property type="entry name" value="Riboflavin_Biosynth_HTPR"/>
</dbReference>
<keyword evidence="15" id="KW-1185">Reference proteome</keyword>
<dbReference type="STRING" id="1077348.A0A2G8SCG6"/>
<evidence type="ECO:0000256" key="11">
    <source>
        <dbReference type="ARBA" id="ARBA00047550"/>
    </source>
</evidence>
<dbReference type="PANTHER" id="PTHR38011:SF7">
    <property type="entry name" value="2,5-DIAMINO-6-RIBOSYLAMINO-4(3H)-PYRIMIDINONE 5'-PHOSPHATE REDUCTASE"/>
    <property type="match status" value="1"/>
</dbReference>
<comment type="catalytic activity">
    <reaction evidence="11">
        <text>2,5-diamino-6-(1-D-ribitylamino)pyrimidin-4(3H)-one 5'-phosphate + NAD(+) = 2,5-diamino-6-(1-D-ribosylamino)pyrimidin-4(3H)-one 5'-phosphate + NADH + H(+)</text>
        <dbReference type="Rhea" id="RHEA:27274"/>
        <dbReference type="ChEBI" id="CHEBI:15378"/>
        <dbReference type="ChEBI" id="CHEBI:57540"/>
        <dbReference type="ChEBI" id="CHEBI:57945"/>
        <dbReference type="ChEBI" id="CHEBI:58890"/>
        <dbReference type="ChEBI" id="CHEBI:59545"/>
        <dbReference type="EC" id="1.1.1.302"/>
    </reaction>
</comment>
<dbReference type="Pfam" id="PF01872">
    <property type="entry name" value="RibD_C"/>
    <property type="match status" value="1"/>
</dbReference>
<comment type="caution">
    <text evidence="14">The sequence shown here is derived from an EMBL/GenBank/DDBJ whole genome shotgun (WGS) entry which is preliminary data.</text>
</comment>
<dbReference type="InterPro" id="IPR002734">
    <property type="entry name" value="RibDG_C"/>
</dbReference>
<evidence type="ECO:0000256" key="3">
    <source>
        <dbReference type="ARBA" id="ARBA00009723"/>
    </source>
</evidence>
<sequence length="316" mass="34192">MPTIAETTLSSPPQILRDLYGLSMSSETHPSIYYRDRDESTSPLAASQSPLRPFVTLTFAQSLDAKIAGVGGKQLILSGKESMIMTHWMRTLHHAILVGIGTALNDDPQLNTRHLPPLPEGYAHSYRQPRPIILDTHLRLPPSGKLMRNFRAGRGRRPWVVCGPRCASRNLADVEAWNEREAILRAGGARIVRVRTEGAGGTGLISVPDVLTALRGLGVRSLMVEGGARVIRSFLEAARRPLREQMQEHEWGSSEGTGGGEEAKVIDALVVTVAPTIVGEAGVGYGSGLLADKLPTFEHVRTETFGADAVTALRVT</sequence>
<dbReference type="EC" id="1.1.1.302" evidence="4"/>
<keyword evidence="8" id="KW-0560">Oxidoreductase</keyword>
<dbReference type="AlphaFoldDB" id="A0A2G8SCG6"/>
<name>A0A2G8SCG6_9APHY</name>
<reference evidence="14 15" key="1">
    <citation type="journal article" date="2015" name="Sci. Rep.">
        <title>Chromosome-level genome map provides insights into diverse defense mechanisms in the medicinal fungus Ganoderma sinense.</title>
        <authorList>
            <person name="Zhu Y."/>
            <person name="Xu J."/>
            <person name="Sun C."/>
            <person name="Zhou S."/>
            <person name="Xu H."/>
            <person name="Nelson D.R."/>
            <person name="Qian J."/>
            <person name="Song J."/>
            <person name="Luo H."/>
            <person name="Xiang L."/>
            <person name="Li Y."/>
            <person name="Xu Z."/>
            <person name="Ji A."/>
            <person name="Wang L."/>
            <person name="Lu S."/>
            <person name="Hayward A."/>
            <person name="Sun W."/>
            <person name="Li X."/>
            <person name="Schwartz D.C."/>
            <person name="Wang Y."/>
            <person name="Chen S."/>
        </authorList>
    </citation>
    <scope>NUCLEOTIDE SEQUENCE [LARGE SCALE GENOMIC DNA]</scope>
    <source>
        <strain evidence="14 15">ZZ0214-1</strain>
    </source>
</reference>
<evidence type="ECO:0000256" key="4">
    <source>
        <dbReference type="ARBA" id="ARBA00012851"/>
    </source>
</evidence>
<keyword evidence="6" id="KW-0686">Riboflavin biosynthesis</keyword>
<keyword evidence="7" id="KW-0521">NADP</keyword>
<proteinExistence type="inferred from homology"/>
<gene>
    <name evidence="14" type="ORF">GSI_06150</name>
</gene>
<evidence type="ECO:0000256" key="2">
    <source>
        <dbReference type="ARBA" id="ARBA00005104"/>
    </source>
</evidence>
<protein>
    <recommendedName>
        <fullName evidence="5">2,5-diamino-6-ribosylamino-4(3H)-pyrimidinone 5'-phosphate reductase</fullName>
        <ecNumber evidence="4">1.1.1.302</ecNumber>
    </recommendedName>
    <alternativeName>
        <fullName evidence="10">2,5-diamino-6-(5-phospho-D-ribosylamino)pyrimidin-4(3H)-one reductase</fullName>
    </alternativeName>
    <alternativeName>
        <fullName evidence="9">2,5-diamino-6-ribitylamino-4(3H)-pyrimidinone 5'-phosphate synthase</fullName>
    </alternativeName>
</protein>
<accession>A0A2G8SCG6</accession>
<evidence type="ECO:0000256" key="1">
    <source>
        <dbReference type="ARBA" id="ARBA00003555"/>
    </source>
</evidence>
<feature type="domain" description="Bacterial bifunctional deaminase-reductase C-terminal" evidence="13">
    <location>
        <begin position="53"/>
        <end position="237"/>
    </location>
</feature>
<evidence type="ECO:0000256" key="10">
    <source>
        <dbReference type="ARBA" id="ARBA00031630"/>
    </source>
</evidence>
<dbReference type="OrthoDB" id="5432at2759"/>
<organism evidence="14 15">
    <name type="scientific">Ganoderma sinense ZZ0214-1</name>
    <dbReference type="NCBI Taxonomy" id="1077348"/>
    <lineage>
        <taxon>Eukaryota</taxon>
        <taxon>Fungi</taxon>
        <taxon>Dikarya</taxon>
        <taxon>Basidiomycota</taxon>
        <taxon>Agaricomycotina</taxon>
        <taxon>Agaricomycetes</taxon>
        <taxon>Polyporales</taxon>
        <taxon>Polyporaceae</taxon>
        <taxon>Ganoderma</taxon>
    </lineage>
</organism>
<dbReference type="SUPFAM" id="SSF53597">
    <property type="entry name" value="Dihydrofolate reductase-like"/>
    <property type="match status" value="1"/>
</dbReference>
<evidence type="ECO:0000256" key="5">
    <source>
        <dbReference type="ARBA" id="ARBA00015035"/>
    </source>
</evidence>
<dbReference type="GO" id="GO:0009231">
    <property type="term" value="P:riboflavin biosynthetic process"/>
    <property type="evidence" value="ECO:0007669"/>
    <property type="project" value="UniProtKB-KW"/>
</dbReference>
<evidence type="ECO:0000313" key="15">
    <source>
        <dbReference type="Proteomes" id="UP000230002"/>
    </source>
</evidence>
<evidence type="ECO:0000313" key="14">
    <source>
        <dbReference type="EMBL" id="PIL31449.1"/>
    </source>
</evidence>
<dbReference type="InterPro" id="IPR024072">
    <property type="entry name" value="DHFR-like_dom_sf"/>
</dbReference>
<comment type="similarity">
    <text evidence="3">Belongs to the HTP reductase family.</text>
</comment>
<dbReference type="Gene3D" id="3.40.430.10">
    <property type="entry name" value="Dihydrofolate Reductase, subunit A"/>
    <property type="match status" value="1"/>
</dbReference>
<evidence type="ECO:0000259" key="13">
    <source>
        <dbReference type="Pfam" id="PF01872"/>
    </source>
</evidence>
<comment type="function">
    <text evidence="1">Catalyzes an early step in riboflavin biosynthesis, the NADPH-dependent reduction of the ribose side chain of 2,5-diamino-6-ribosylamino-4(3H)-pyrimidinone 5'-phosphate, yielding 2,5-diamino-6-ribitylamino-4(3H)-pyrimidinone 5'-phosphate.</text>
</comment>
<dbReference type="PANTHER" id="PTHR38011">
    <property type="entry name" value="DIHYDROFOLATE REDUCTASE FAMILY PROTEIN (AFU_ORTHOLOGUE AFUA_8G06820)"/>
    <property type="match status" value="1"/>
</dbReference>
<evidence type="ECO:0000256" key="8">
    <source>
        <dbReference type="ARBA" id="ARBA00023002"/>
    </source>
</evidence>